<evidence type="ECO:0000259" key="1">
    <source>
        <dbReference type="Pfam" id="PF21463"/>
    </source>
</evidence>
<feature type="non-terminal residue" evidence="2">
    <location>
        <position position="110"/>
    </location>
</feature>
<name>A0A9X7C4R2_BACCE</name>
<evidence type="ECO:0000313" key="3">
    <source>
        <dbReference type="Proteomes" id="UP000223834"/>
    </source>
</evidence>
<dbReference type="AlphaFoldDB" id="A0A9X7C4R2"/>
<proteinExistence type="predicted"/>
<feature type="domain" description="Cry1Ac-like" evidence="1">
    <location>
        <begin position="69"/>
        <end position="108"/>
    </location>
</feature>
<organism evidence="2 3">
    <name type="scientific">Bacillus cereus</name>
    <dbReference type="NCBI Taxonomy" id="1396"/>
    <lineage>
        <taxon>Bacteria</taxon>
        <taxon>Bacillati</taxon>
        <taxon>Bacillota</taxon>
        <taxon>Bacilli</taxon>
        <taxon>Bacillales</taxon>
        <taxon>Bacillaceae</taxon>
        <taxon>Bacillus</taxon>
        <taxon>Bacillus cereus group</taxon>
    </lineage>
</organism>
<evidence type="ECO:0000313" key="2">
    <source>
        <dbReference type="EMBL" id="PGO53638.1"/>
    </source>
</evidence>
<dbReference type="EMBL" id="NUIQ01000495">
    <property type="protein sequence ID" value="PGO53638.1"/>
    <property type="molecule type" value="Genomic_DNA"/>
</dbReference>
<gene>
    <name evidence="2" type="ORF">CN980_32980</name>
</gene>
<protein>
    <recommendedName>
        <fullName evidence="1">Cry1Ac-like domain-containing protein</fullName>
    </recommendedName>
</protein>
<sequence length="110" mass="12384">RLKFETLFLQIVHAEKLVQQIPYVHHPFLREALPAVPGMNFEIVQHLLAVIGNARALYEGRNLVRNGTFSSGTGSWNVTEGVEVQPLQNTSVLVLSEWSHEASQQLRIDP</sequence>
<dbReference type="Proteomes" id="UP000223834">
    <property type="component" value="Unassembled WGS sequence"/>
</dbReference>
<reference evidence="2 3" key="1">
    <citation type="submission" date="2017-09" db="EMBL/GenBank/DDBJ databases">
        <title>Large-scale bioinformatics analysis of Bacillus genomes uncovers conserved roles of natural products in bacterial physiology.</title>
        <authorList>
            <consortium name="Agbiome Team Llc"/>
            <person name="Bleich R.M."/>
            <person name="Grubbs K.J."/>
            <person name="Santa Maria K.C."/>
            <person name="Allen S.E."/>
            <person name="Farag S."/>
            <person name="Shank E.A."/>
            <person name="Bowers A."/>
        </authorList>
    </citation>
    <scope>NUCLEOTIDE SEQUENCE [LARGE SCALE GENOMIC DNA]</scope>
    <source>
        <strain evidence="2 3">AFS049141</strain>
    </source>
</reference>
<comment type="caution">
    <text evidence="2">The sequence shown here is derived from an EMBL/GenBank/DDBJ whole genome shotgun (WGS) entry which is preliminary data.</text>
</comment>
<accession>A0A9X7C4R2</accession>
<dbReference type="Pfam" id="PF21463">
    <property type="entry name" value="Cry1Ac_dom-VII"/>
    <property type="match status" value="1"/>
</dbReference>
<dbReference type="InterPro" id="IPR048645">
    <property type="entry name" value="Cry1Ac-like_dom-VII"/>
</dbReference>
<feature type="non-terminal residue" evidence="2">
    <location>
        <position position="1"/>
    </location>
</feature>